<evidence type="ECO:0000256" key="4">
    <source>
        <dbReference type="ARBA" id="ARBA00022729"/>
    </source>
</evidence>
<dbReference type="PANTHER" id="PTHR45631">
    <property type="entry name" value="OS07G0107800 PROTEIN-RELATED"/>
    <property type="match status" value="1"/>
</dbReference>
<dbReference type="Gene3D" id="3.80.10.10">
    <property type="entry name" value="Ribonuclease Inhibitor"/>
    <property type="match status" value="1"/>
</dbReference>
<keyword evidence="5" id="KW-0677">Repeat</keyword>
<dbReference type="FunFam" id="3.80.10.10:FF:000129">
    <property type="entry name" value="Leucine-rich repeat receptor-like kinase"/>
    <property type="match status" value="1"/>
</dbReference>
<keyword evidence="12" id="KW-1185">Reference proteome</keyword>
<name>A0AAV7EYA0_ARIFI</name>
<evidence type="ECO:0000256" key="8">
    <source>
        <dbReference type="SAM" id="MobiDB-lite"/>
    </source>
</evidence>
<evidence type="ECO:0000256" key="6">
    <source>
        <dbReference type="ARBA" id="ARBA00022989"/>
    </source>
</evidence>
<dbReference type="Proteomes" id="UP000825729">
    <property type="component" value="Unassembled WGS sequence"/>
</dbReference>
<dbReference type="GO" id="GO:0016020">
    <property type="term" value="C:membrane"/>
    <property type="evidence" value="ECO:0007669"/>
    <property type="project" value="UniProtKB-SubCell"/>
</dbReference>
<reference evidence="11 12" key="1">
    <citation type="submission" date="2021-07" db="EMBL/GenBank/DDBJ databases">
        <title>The Aristolochia fimbriata genome: insights into angiosperm evolution, floral development and chemical biosynthesis.</title>
        <authorList>
            <person name="Jiao Y."/>
        </authorList>
    </citation>
    <scope>NUCLEOTIDE SEQUENCE [LARGE SCALE GENOMIC DNA]</scope>
    <source>
        <strain evidence="11">IBCAS-2021</strain>
        <tissue evidence="11">Leaf</tissue>
    </source>
</reference>
<evidence type="ECO:0000256" key="3">
    <source>
        <dbReference type="ARBA" id="ARBA00022692"/>
    </source>
</evidence>
<dbReference type="InterPro" id="IPR001611">
    <property type="entry name" value="Leu-rich_rpt"/>
</dbReference>
<evidence type="ECO:0000313" key="12">
    <source>
        <dbReference type="Proteomes" id="UP000825729"/>
    </source>
</evidence>
<dbReference type="Pfam" id="PF12819">
    <property type="entry name" value="Malectin_like"/>
    <property type="match status" value="1"/>
</dbReference>
<evidence type="ECO:0000256" key="2">
    <source>
        <dbReference type="ARBA" id="ARBA00022614"/>
    </source>
</evidence>
<dbReference type="SUPFAM" id="SSF52058">
    <property type="entry name" value="L domain-like"/>
    <property type="match status" value="1"/>
</dbReference>
<protein>
    <recommendedName>
        <fullName evidence="10">Malectin-like domain-containing protein</fullName>
    </recommendedName>
</protein>
<dbReference type="InterPro" id="IPR032675">
    <property type="entry name" value="LRR_dom_sf"/>
</dbReference>
<keyword evidence="4" id="KW-0732">Signal</keyword>
<sequence length="631" mass="70647">MEGIFSSNDDDIYGTGYLPGVNLRPPNLLSGYYYSSFPSSPEFSFSFPLIFNPNLIHFDFKWKTGDVLMIDCGGVGEGTWQSDGEFIQTGQSSKVQEFGGNWGREMDTLRFFPDQNKNCYTLPAVPQGKYIIQAGFFYGSYDGKHAPPSFDLLFDGNYWATVDTIRESPSFKEAIFFAKKKTVSVCVARIPAYSDQIPFVSTLVMVKLPLPFFYSRLGGDSALVMESRVNFGSPSDIWFTVDMYSRIWFPGVSPFYRNVTAPEPRNIRALDDDPPSSVMTSTIEAPNPSESMIFPFTLYEKKRLVYVNLYFTEAKASKKQRMFDVFINGKNMSLDLFLQYEMGIEVSLVLDAESSLFNLSLVPKEGSTLPPTISGLELFSIIEELANGTSDDDVKGLGKLTSNWERLKGWTGEPCLPSFSTWDWISCDSKDPPRVISLNLGSCGLEGQIIDFSQMQALEVIDFHNNSLNGSIPDFLGRLPNLKILNLADNQFSGIVPESIIQNKKISLDISGNSQLRYHPAKEKNNISMVLGISVGGASVFIVGCVLLFVLPNLIKREEENEEPAHAEPEDIPQEAPTGPSMRELDEDPVAEDRNDQFQEVSEEFRKQMEVDVEELLARSGRYSSEEDSDN</sequence>
<comment type="subcellular location">
    <subcellularLocation>
        <location evidence="1">Membrane</location>
        <topology evidence="1">Single-pass membrane protein</topology>
    </subcellularLocation>
</comment>
<evidence type="ECO:0000256" key="5">
    <source>
        <dbReference type="ARBA" id="ARBA00022737"/>
    </source>
</evidence>
<keyword evidence="2" id="KW-0433">Leucine-rich repeat</keyword>
<evidence type="ECO:0000313" key="11">
    <source>
        <dbReference type="EMBL" id="KAG9453802.1"/>
    </source>
</evidence>
<proteinExistence type="predicted"/>
<feature type="domain" description="Malectin-like" evidence="10">
    <location>
        <begin position="79"/>
        <end position="381"/>
    </location>
</feature>
<feature type="compositionally biased region" description="Basic and acidic residues" evidence="8">
    <location>
        <begin position="591"/>
        <end position="605"/>
    </location>
</feature>
<evidence type="ECO:0000256" key="9">
    <source>
        <dbReference type="SAM" id="Phobius"/>
    </source>
</evidence>
<feature type="transmembrane region" description="Helical" evidence="9">
    <location>
        <begin position="527"/>
        <end position="551"/>
    </location>
</feature>
<keyword evidence="7 9" id="KW-0472">Membrane</keyword>
<dbReference type="Pfam" id="PF00560">
    <property type="entry name" value="LRR_1"/>
    <property type="match status" value="2"/>
</dbReference>
<evidence type="ECO:0000256" key="1">
    <source>
        <dbReference type="ARBA" id="ARBA00004167"/>
    </source>
</evidence>
<evidence type="ECO:0000256" key="7">
    <source>
        <dbReference type="ARBA" id="ARBA00023136"/>
    </source>
</evidence>
<organism evidence="11 12">
    <name type="scientific">Aristolochia fimbriata</name>
    <name type="common">White veined hardy Dutchman's pipe vine</name>
    <dbReference type="NCBI Taxonomy" id="158543"/>
    <lineage>
        <taxon>Eukaryota</taxon>
        <taxon>Viridiplantae</taxon>
        <taxon>Streptophyta</taxon>
        <taxon>Embryophyta</taxon>
        <taxon>Tracheophyta</taxon>
        <taxon>Spermatophyta</taxon>
        <taxon>Magnoliopsida</taxon>
        <taxon>Magnoliidae</taxon>
        <taxon>Piperales</taxon>
        <taxon>Aristolochiaceae</taxon>
        <taxon>Aristolochia</taxon>
    </lineage>
</organism>
<accession>A0AAV7EYA0</accession>
<gene>
    <name evidence="11" type="ORF">H6P81_006706</name>
</gene>
<dbReference type="AlphaFoldDB" id="A0AAV7EYA0"/>
<feature type="region of interest" description="Disordered" evidence="8">
    <location>
        <begin position="560"/>
        <end position="605"/>
    </location>
</feature>
<keyword evidence="6 9" id="KW-1133">Transmembrane helix</keyword>
<dbReference type="PANTHER" id="PTHR45631:SF186">
    <property type="entry name" value="MALECTIN-LIKE DOMAIN-CONTAINING PROTEIN"/>
    <property type="match status" value="1"/>
</dbReference>
<keyword evidence="3 9" id="KW-0812">Transmembrane</keyword>
<evidence type="ECO:0000259" key="10">
    <source>
        <dbReference type="Pfam" id="PF12819"/>
    </source>
</evidence>
<comment type="caution">
    <text evidence="11">The sequence shown here is derived from an EMBL/GenBank/DDBJ whole genome shotgun (WGS) entry which is preliminary data.</text>
</comment>
<dbReference type="InterPro" id="IPR024788">
    <property type="entry name" value="Malectin-like_Carb-bd_dom"/>
</dbReference>
<dbReference type="EMBL" id="JAINDJ010000003">
    <property type="protein sequence ID" value="KAG9453802.1"/>
    <property type="molecule type" value="Genomic_DNA"/>
</dbReference>
<feature type="compositionally biased region" description="Basic and acidic residues" evidence="8">
    <location>
        <begin position="560"/>
        <end position="569"/>
    </location>
</feature>